<name>A0AB39RB04_9ACTN</name>
<dbReference type="GO" id="GO:0005886">
    <property type="term" value="C:plasma membrane"/>
    <property type="evidence" value="ECO:0007669"/>
    <property type="project" value="TreeGrafter"/>
</dbReference>
<feature type="transmembrane region" description="Helical" evidence="8">
    <location>
        <begin position="363"/>
        <end position="386"/>
    </location>
</feature>
<feature type="transmembrane region" description="Helical" evidence="8">
    <location>
        <begin position="457"/>
        <end position="477"/>
    </location>
</feature>
<keyword evidence="4 8" id="KW-0812">Transmembrane</keyword>
<evidence type="ECO:0000313" key="9">
    <source>
        <dbReference type="EMBL" id="XDQ50885.1"/>
    </source>
</evidence>
<keyword evidence="6 7" id="KW-0472">Membrane</keyword>
<dbReference type="AlphaFoldDB" id="A0AB39RB04"/>
<feature type="transmembrane region" description="Helical" evidence="8">
    <location>
        <begin position="252"/>
        <end position="276"/>
    </location>
</feature>
<evidence type="ECO:0000256" key="4">
    <source>
        <dbReference type="ARBA" id="ARBA00022692"/>
    </source>
</evidence>
<evidence type="ECO:0000256" key="2">
    <source>
        <dbReference type="ARBA" id="ARBA00008974"/>
    </source>
</evidence>
<comment type="similarity">
    <text evidence="2 7">Belongs to the purine-cytosine permease (2.A.39) family.</text>
</comment>
<feature type="transmembrane region" description="Helical" evidence="8">
    <location>
        <begin position="296"/>
        <end position="319"/>
    </location>
</feature>
<organism evidence="9">
    <name type="scientific">Streptomyces sp. R41</name>
    <dbReference type="NCBI Taxonomy" id="3238632"/>
    <lineage>
        <taxon>Bacteria</taxon>
        <taxon>Bacillati</taxon>
        <taxon>Actinomycetota</taxon>
        <taxon>Actinomycetes</taxon>
        <taxon>Kitasatosporales</taxon>
        <taxon>Streptomycetaceae</taxon>
        <taxon>Streptomyces</taxon>
    </lineage>
</organism>
<feature type="transmembrane region" description="Helical" evidence="8">
    <location>
        <begin position="218"/>
        <end position="240"/>
    </location>
</feature>
<keyword evidence="3 7" id="KW-0813">Transport</keyword>
<feature type="transmembrane region" description="Helical" evidence="8">
    <location>
        <begin position="119"/>
        <end position="142"/>
    </location>
</feature>
<feature type="transmembrane region" description="Helical" evidence="8">
    <location>
        <begin position="339"/>
        <end position="357"/>
    </location>
</feature>
<dbReference type="PIRSF" id="PIRSF002744">
    <property type="entry name" value="Pur-cyt_permease"/>
    <property type="match status" value="1"/>
</dbReference>
<dbReference type="Pfam" id="PF02133">
    <property type="entry name" value="Transp_cyt_pur"/>
    <property type="match status" value="1"/>
</dbReference>
<dbReference type="PANTHER" id="PTHR31806:SF1">
    <property type="entry name" value="PURINE-CYTOSINE PERMEASE FCY2-RELATED"/>
    <property type="match status" value="1"/>
</dbReference>
<dbReference type="Gene3D" id="1.10.4160.10">
    <property type="entry name" value="Hydantoin permease"/>
    <property type="match status" value="1"/>
</dbReference>
<gene>
    <name evidence="9" type="ORF">AB5J53_03775</name>
</gene>
<dbReference type="InterPro" id="IPR026030">
    <property type="entry name" value="Pur-cyt_permease_Fcy2/21/22"/>
</dbReference>
<feature type="transmembrane region" description="Helical" evidence="8">
    <location>
        <begin position="415"/>
        <end position="437"/>
    </location>
</feature>
<feature type="transmembrane region" description="Helical" evidence="8">
    <location>
        <begin position="66"/>
        <end position="89"/>
    </location>
</feature>
<evidence type="ECO:0000256" key="3">
    <source>
        <dbReference type="ARBA" id="ARBA00022448"/>
    </source>
</evidence>
<accession>A0AB39RB04</accession>
<dbReference type="RefSeq" id="WP_369244235.1">
    <property type="nucleotide sequence ID" value="NZ_CP163443.1"/>
</dbReference>
<dbReference type="InterPro" id="IPR001248">
    <property type="entry name" value="Pur-cyt_permease"/>
</dbReference>
<evidence type="ECO:0000256" key="1">
    <source>
        <dbReference type="ARBA" id="ARBA00004141"/>
    </source>
</evidence>
<feature type="transmembrane region" description="Helical" evidence="8">
    <location>
        <begin position="40"/>
        <end position="60"/>
    </location>
</feature>
<reference evidence="9" key="1">
    <citation type="submission" date="2024-07" db="EMBL/GenBank/DDBJ databases">
        <authorList>
            <person name="Yu S.T."/>
        </authorList>
    </citation>
    <scope>NUCLEOTIDE SEQUENCE</scope>
    <source>
        <strain evidence="9">R41</strain>
    </source>
</reference>
<keyword evidence="5 8" id="KW-1133">Transmembrane helix</keyword>
<comment type="subcellular location">
    <subcellularLocation>
        <location evidence="1">Membrane</location>
        <topology evidence="1">Multi-pass membrane protein</topology>
    </subcellularLocation>
</comment>
<evidence type="ECO:0000256" key="6">
    <source>
        <dbReference type="ARBA" id="ARBA00023136"/>
    </source>
</evidence>
<feature type="transmembrane region" description="Helical" evidence="8">
    <location>
        <begin position="154"/>
        <end position="174"/>
    </location>
</feature>
<evidence type="ECO:0000256" key="7">
    <source>
        <dbReference type="PIRNR" id="PIRNR002744"/>
    </source>
</evidence>
<feature type="transmembrane region" description="Helical" evidence="8">
    <location>
        <begin position="181"/>
        <end position="198"/>
    </location>
</feature>
<dbReference type="GO" id="GO:0022857">
    <property type="term" value="F:transmembrane transporter activity"/>
    <property type="evidence" value="ECO:0007669"/>
    <property type="project" value="InterPro"/>
</dbReference>
<dbReference type="EMBL" id="CP163443">
    <property type="protein sequence ID" value="XDQ50885.1"/>
    <property type="molecule type" value="Genomic_DNA"/>
</dbReference>
<proteinExistence type="inferred from homology"/>
<dbReference type="PANTHER" id="PTHR31806">
    <property type="entry name" value="PURINE-CYTOSINE PERMEASE FCY2-RELATED"/>
    <property type="match status" value="1"/>
</dbReference>
<sequence>MADSPDSLDIRPAGRQLQVETHGLDVIGDAERKGTPRTLFWPWFGANVSILGLSYGAFALGFGISFWQALAAGVIGIVFSFLLCGFIAVAGKRGSAPTMVLSRAAYGVRGNRLPSVISWMLTVGWETVLTALATMATATVFGRLGWGGGTETKVVALILVGALIVVGGVMGFDLIMRLQTVITVVTGVLTIVYIALVADHIHWHTVSAVPAGSAQEFIGALVFMMTGFGLGWVNAAADYSRYLPRSSSGRGVIGWTTFGASVAPLLLLVFGLLLAGSSEDLSKAIAVDPIGALTTILPTWFLVPFAVVAVLGLVGGAVLDIYSSGLALLSAGLRVPRYLAALVDGVLMIAGSVYIVFLTDNFLGQFIGFLTTLGVPVAAWCGVMLADLALRRRDYDEGDLFRTGGRYGDVPLRPLLLTLAATALGWGLVTNSAASWLEWQGYLLAPFGLGGKTGAWAYANLGVLIALALGFLGTLALDRGRVRAQERLDASPTASEEVLSA</sequence>
<evidence type="ECO:0000256" key="8">
    <source>
        <dbReference type="SAM" id="Phobius"/>
    </source>
</evidence>
<evidence type="ECO:0000256" key="5">
    <source>
        <dbReference type="ARBA" id="ARBA00022989"/>
    </source>
</evidence>
<protein>
    <submittedName>
        <fullName evidence="9">Cytosine permease</fullName>
    </submittedName>
</protein>